<dbReference type="PANTHER" id="PTHR46985:SF4">
    <property type="entry name" value="CASPASE RECRUITMENT DOMAIN-CONTAINING PROTEIN 8"/>
    <property type="match status" value="1"/>
</dbReference>
<reference evidence="7 8" key="1">
    <citation type="submission" date="2021-04" db="EMBL/GenBank/DDBJ databases">
        <authorList>
            <person name="De Guttry C."/>
            <person name="Zahm M."/>
            <person name="Klopp C."/>
            <person name="Cabau C."/>
            <person name="Louis A."/>
            <person name="Berthelot C."/>
            <person name="Parey E."/>
            <person name="Roest Crollius H."/>
            <person name="Montfort J."/>
            <person name="Robinson-Rechavi M."/>
            <person name="Bucao C."/>
            <person name="Bouchez O."/>
            <person name="Gislard M."/>
            <person name="Lluch J."/>
            <person name="Milhes M."/>
            <person name="Lampietro C."/>
            <person name="Lopez Roques C."/>
            <person name="Donnadieu C."/>
            <person name="Braasch I."/>
            <person name="Desvignes T."/>
            <person name="Postlethwait J."/>
            <person name="Bobe J."/>
            <person name="Wedekind C."/>
            <person name="Guiguen Y."/>
        </authorList>
    </citation>
    <scope>NUCLEOTIDE SEQUENCE [LARGE SCALE GENOMIC DNA]</scope>
    <source>
        <strain evidence="7">Cs_M1</strain>
        <tissue evidence="7">Blood</tissue>
    </source>
</reference>
<keyword evidence="3" id="KW-0399">Innate immunity</keyword>
<evidence type="ECO:0000256" key="4">
    <source>
        <dbReference type="ARBA" id="ARBA00022859"/>
    </source>
</evidence>
<dbReference type="Pfam" id="PF00619">
    <property type="entry name" value="CARD"/>
    <property type="match status" value="1"/>
</dbReference>
<comment type="subcellular location">
    <subcellularLocation>
        <location evidence="1">Cytoplasm</location>
        <location evidence="1">Cytosol</location>
    </subcellularLocation>
</comment>
<comment type="caution">
    <text evidence="7">The sequence shown here is derived from an EMBL/GenBank/DDBJ whole genome shotgun (WGS) entry which is preliminary data.</text>
</comment>
<organism evidence="7 8">
    <name type="scientific">Coregonus suidteri</name>
    <dbReference type="NCBI Taxonomy" id="861788"/>
    <lineage>
        <taxon>Eukaryota</taxon>
        <taxon>Metazoa</taxon>
        <taxon>Chordata</taxon>
        <taxon>Craniata</taxon>
        <taxon>Vertebrata</taxon>
        <taxon>Euteleostomi</taxon>
        <taxon>Actinopterygii</taxon>
        <taxon>Neopterygii</taxon>
        <taxon>Teleostei</taxon>
        <taxon>Protacanthopterygii</taxon>
        <taxon>Salmoniformes</taxon>
        <taxon>Salmonidae</taxon>
        <taxon>Coregoninae</taxon>
        <taxon>Coregonus</taxon>
    </lineage>
</organism>
<evidence type="ECO:0000256" key="5">
    <source>
        <dbReference type="ARBA" id="ARBA00023198"/>
    </source>
</evidence>
<dbReference type="AlphaFoldDB" id="A0AAN8M075"/>
<name>A0AAN8M075_9TELE</name>
<keyword evidence="4" id="KW-0391">Immunity</keyword>
<evidence type="ECO:0000256" key="2">
    <source>
        <dbReference type="ARBA" id="ARBA00022490"/>
    </source>
</evidence>
<dbReference type="PROSITE" id="PS50209">
    <property type="entry name" value="CARD"/>
    <property type="match status" value="1"/>
</dbReference>
<dbReference type="GO" id="GO:0045087">
    <property type="term" value="P:innate immune response"/>
    <property type="evidence" value="ECO:0007669"/>
    <property type="project" value="UniProtKB-KW"/>
</dbReference>
<evidence type="ECO:0000259" key="6">
    <source>
        <dbReference type="PROSITE" id="PS50209"/>
    </source>
</evidence>
<dbReference type="Proteomes" id="UP001356427">
    <property type="component" value="Unassembled WGS sequence"/>
</dbReference>
<dbReference type="PANTHER" id="PTHR46985">
    <property type="entry name" value="NACHT, LRR AND PYD DOMAINS-CONTAINING PROTEIN 1"/>
    <property type="match status" value="1"/>
</dbReference>
<dbReference type="GO" id="GO:0006954">
    <property type="term" value="P:inflammatory response"/>
    <property type="evidence" value="ECO:0007669"/>
    <property type="project" value="UniProtKB-KW"/>
</dbReference>
<dbReference type="GO" id="GO:0042981">
    <property type="term" value="P:regulation of apoptotic process"/>
    <property type="evidence" value="ECO:0007669"/>
    <property type="project" value="InterPro"/>
</dbReference>
<protein>
    <recommendedName>
        <fullName evidence="6">CARD domain-containing protein</fullName>
    </recommendedName>
</protein>
<dbReference type="InterPro" id="IPR011029">
    <property type="entry name" value="DEATH-like_dom_sf"/>
</dbReference>
<dbReference type="SUPFAM" id="SSF47986">
    <property type="entry name" value="DEATH domain"/>
    <property type="match status" value="1"/>
</dbReference>
<sequence length="141" mass="15062">MASGPESGSSSVHSINISAQNGASVNTPIMTGNTIGAIHYHTVPSPAASQHTSPSSGHDFLKTHKTALETRMGNLRPILSALEHLGVLSGEDREEVDFKTTPTKKNEALLTMIIKKGQTAQEQFYQALKKADPLLVEDLEG</sequence>
<keyword evidence="5" id="KW-0395">Inflammatory response</keyword>
<dbReference type="CDD" id="cd01671">
    <property type="entry name" value="CARD"/>
    <property type="match status" value="1"/>
</dbReference>
<dbReference type="InterPro" id="IPR001315">
    <property type="entry name" value="CARD"/>
</dbReference>
<accession>A0AAN8M075</accession>
<evidence type="ECO:0000256" key="1">
    <source>
        <dbReference type="ARBA" id="ARBA00004514"/>
    </source>
</evidence>
<evidence type="ECO:0000313" key="7">
    <source>
        <dbReference type="EMBL" id="KAK6315925.1"/>
    </source>
</evidence>
<proteinExistence type="predicted"/>
<dbReference type="Gene3D" id="1.10.533.10">
    <property type="entry name" value="Death Domain, Fas"/>
    <property type="match status" value="1"/>
</dbReference>
<dbReference type="GO" id="GO:0061702">
    <property type="term" value="C:canonical inflammasome complex"/>
    <property type="evidence" value="ECO:0007669"/>
    <property type="project" value="TreeGrafter"/>
</dbReference>
<keyword evidence="8" id="KW-1185">Reference proteome</keyword>
<feature type="domain" description="CARD" evidence="6">
    <location>
        <begin position="53"/>
        <end position="141"/>
    </location>
</feature>
<gene>
    <name evidence="7" type="ORF">J4Q44_G00134490</name>
</gene>
<evidence type="ECO:0000313" key="8">
    <source>
        <dbReference type="Proteomes" id="UP001356427"/>
    </source>
</evidence>
<dbReference type="InterPro" id="IPR051249">
    <property type="entry name" value="NLRP_Inflammasome"/>
</dbReference>
<evidence type="ECO:0000256" key="3">
    <source>
        <dbReference type="ARBA" id="ARBA00022588"/>
    </source>
</evidence>
<keyword evidence="2" id="KW-0963">Cytoplasm</keyword>
<dbReference type="EMBL" id="JAGTTL010000011">
    <property type="protein sequence ID" value="KAK6315925.1"/>
    <property type="molecule type" value="Genomic_DNA"/>
</dbReference>